<organism evidence="1 2">
    <name type="scientific">Phytobacter diazotrophicus</name>
    <dbReference type="NCBI Taxonomy" id="395631"/>
    <lineage>
        <taxon>Bacteria</taxon>
        <taxon>Pseudomonadati</taxon>
        <taxon>Pseudomonadota</taxon>
        <taxon>Gammaproteobacteria</taxon>
        <taxon>Enterobacterales</taxon>
        <taxon>Enterobacteriaceae</taxon>
        <taxon>Phytobacter</taxon>
    </lineage>
</organism>
<dbReference type="EMBL" id="AP025334">
    <property type="protein sequence ID" value="BDD50013.1"/>
    <property type="molecule type" value="Genomic_DNA"/>
</dbReference>
<protein>
    <submittedName>
        <fullName evidence="1">Uncharacterized protein</fullName>
    </submittedName>
</protein>
<name>A0ABM7VSG5_9ENTR</name>
<proteinExistence type="predicted"/>
<evidence type="ECO:0000313" key="1">
    <source>
        <dbReference type="EMBL" id="BDD50013.1"/>
    </source>
</evidence>
<keyword evidence="2" id="KW-1185">Reference proteome</keyword>
<dbReference type="Gene3D" id="3.40.30.10">
    <property type="entry name" value="Glutaredoxin"/>
    <property type="match status" value="1"/>
</dbReference>
<gene>
    <name evidence="1" type="ORF">PDTA9734_15000</name>
</gene>
<sequence>MSVLFYAATPGVQKITLFLEEAELARRLIRVDISKGEHYRMGHG</sequence>
<evidence type="ECO:0000313" key="2">
    <source>
        <dbReference type="Proteomes" id="UP001320460"/>
    </source>
</evidence>
<accession>A0ABM7VSG5</accession>
<reference evidence="1 2" key="1">
    <citation type="submission" date="2021-12" db="EMBL/GenBank/DDBJ databases">
        <title>Complete genome sequence of Phytobacter diazotrophicus TA9734.</title>
        <authorList>
            <person name="Kubota H."/>
            <person name="Nakayama Y."/>
            <person name="Ariyoshi T."/>
        </authorList>
    </citation>
    <scope>NUCLEOTIDE SEQUENCE [LARGE SCALE GENOMIC DNA]</scope>
    <source>
        <strain evidence="1 2">TA9734</strain>
    </source>
</reference>
<dbReference type="Proteomes" id="UP001320460">
    <property type="component" value="Chromosome"/>
</dbReference>